<dbReference type="AlphaFoldDB" id="A0A314Z7M5"/>
<dbReference type="Proteomes" id="UP000250321">
    <property type="component" value="Unassembled WGS sequence"/>
</dbReference>
<sequence length="64" mass="6429">MEVGLLGSMEDEEGEANENADGGSGDEEGGVRVDGGFEDEEGGVGVDGGSREGCIFLGVEADFS</sequence>
<feature type="region of interest" description="Disordered" evidence="1">
    <location>
        <begin position="1"/>
        <end position="51"/>
    </location>
</feature>
<evidence type="ECO:0000313" key="3">
    <source>
        <dbReference type="Proteomes" id="UP000250321"/>
    </source>
</evidence>
<gene>
    <name evidence="2" type="ORF">Pyn_23320</name>
</gene>
<keyword evidence="3" id="KW-1185">Reference proteome</keyword>
<dbReference type="EMBL" id="PJQY01000334">
    <property type="protein sequence ID" value="PQQ12761.1"/>
    <property type="molecule type" value="Genomic_DNA"/>
</dbReference>
<evidence type="ECO:0000256" key="1">
    <source>
        <dbReference type="SAM" id="MobiDB-lite"/>
    </source>
</evidence>
<reference evidence="2 3" key="1">
    <citation type="submission" date="2018-02" db="EMBL/GenBank/DDBJ databases">
        <title>Draft genome of wild Prunus yedoensis var. nudiflora.</title>
        <authorList>
            <person name="Baek S."/>
            <person name="Kim J.-H."/>
            <person name="Choi K."/>
            <person name="Kim G.-B."/>
            <person name="Cho A."/>
            <person name="Jang H."/>
            <person name="Shin C.-H."/>
            <person name="Yu H.-J."/>
            <person name="Mun J.-H."/>
        </authorList>
    </citation>
    <scope>NUCLEOTIDE SEQUENCE [LARGE SCALE GENOMIC DNA]</scope>
    <source>
        <strain evidence="3">cv. Jeju island</strain>
        <tissue evidence="2">Leaf</tissue>
    </source>
</reference>
<accession>A0A314Z7M5</accession>
<evidence type="ECO:0000313" key="2">
    <source>
        <dbReference type="EMBL" id="PQQ12761.1"/>
    </source>
</evidence>
<name>A0A314Z7M5_PRUYE</name>
<feature type="compositionally biased region" description="Acidic residues" evidence="1">
    <location>
        <begin position="9"/>
        <end position="28"/>
    </location>
</feature>
<proteinExistence type="predicted"/>
<comment type="caution">
    <text evidence="2">The sequence shown here is derived from an EMBL/GenBank/DDBJ whole genome shotgun (WGS) entry which is preliminary data.</text>
</comment>
<protein>
    <submittedName>
        <fullName evidence="2">Uncharacterized protein</fullName>
    </submittedName>
</protein>
<organism evidence="2 3">
    <name type="scientific">Prunus yedoensis var. nudiflora</name>
    <dbReference type="NCBI Taxonomy" id="2094558"/>
    <lineage>
        <taxon>Eukaryota</taxon>
        <taxon>Viridiplantae</taxon>
        <taxon>Streptophyta</taxon>
        <taxon>Embryophyta</taxon>
        <taxon>Tracheophyta</taxon>
        <taxon>Spermatophyta</taxon>
        <taxon>Magnoliopsida</taxon>
        <taxon>eudicotyledons</taxon>
        <taxon>Gunneridae</taxon>
        <taxon>Pentapetalae</taxon>
        <taxon>rosids</taxon>
        <taxon>fabids</taxon>
        <taxon>Rosales</taxon>
        <taxon>Rosaceae</taxon>
        <taxon>Amygdaloideae</taxon>
        <taxon>Amygdaleae</taxon>
        <taxon>Prunus</taxon>
    </lineage>
</organism>